<keyword evidence="3" id="KW-0032">Aminotransferase</keyword>
<dbReference type="Gene3D" id="3.90.1150.10">
    <property type="entry name" value="Aspartate Aminotransferase, domain 1"/>
    <property type="match status" value="1"/>
</dbReference>
<dbReference type="InterPro" id="IPR015421">
    <property type="entry name" value="PyrdxlP-dep_Trfase_major"/>
</dbReference>
<evidence type="ECO:0000256" key="1">
    <source>
        <dbReference type="ARBA" id="ARBA00022898"/>
    </source>
</evidence>
<dbReference type="InterPro" id="IPR015424">
    <property type="entry name" value="PyrdxlP-dep_Trfase"/>
</dbReference>
<reference evidence="3 4" key="1">
    <citation type="submission" date="2021-03" db="EMBL/GenBank/DDBJ databases">
        <title>Muricauda lutimaris sp. nov. and Muricauda ruestringensis sp. nov, two marine members of the Flavobacteriaceae isolated from deep sea sediments of Western Pacific.</title>
        <authorList>
            <person name="Zhao S."/>
            <person name="Liu R."/>
        </authorList>
    </citation>
    <scope>NUCLEOTIDE SEQUENCE [LARGE SCALE GENOMIC DNA]</scope>
    <source>
        <strain evidence="3 4">BC31-3-A3</strain>
    </source>
</reference>
<name>A0ABS3FIK6_9FLAO</name>
<dbReference type="Pfam" id="PF00266">
    <property type="entry name" value="Aminotran_5"/>
    <property type="match status" value="1"/>
</dbReference>
<gene>
    <name evidence="3" type="ORF">J0654_15060</name>
</gene>
<dbReference type="Gene3D" id="3.40.640.10">
    <property type="entry name" value="Type I PLP-dependent aspartate aminotransferase-like (Major domain)"/>
    <property type="match status" value="1"/>
</dbReference>
<dbReference type="PANTHER" id="PTHR43586">
    <property type="entry name" value="CYSTEINE DESULFURASE"/>
    <property type="match status" value="1"/>
</dbReference>
<evidence type="ECO:0000259" key="2">
    <source>
        <dbReference type="Pfam" id="PF00266"/>
    </source>
</evidence>
<keyword evidence="4" id="KW-1185">Reference proteome</keyword>
<dbReference type="Proteomes" id="UP000664807">
    <property type="component" value="Unassembled WGS sequence"/>
</dbReference>
<dbReference type="InterPro" id="IPR015422">
    <property type="entry name" value="PyrdxlP-dep_Trfase_small"/>
</dbReference>
<evidence type="ECO:0000313" key="3">
    <source>
        <dbReference type="EMBL" id="MBO0342974.1"/>
    </source>
</evidence>
<proteinExistence type="predicted"/>
<dbReference type="SUPFAM" id="SSF53383">
    <property type="entry name" value="PLP-dependent transferases"/>
    <property type="match status" value="1"/>
</dbReference>
<feature type="domain" description="Aminotransferase class V" evidence="2">
    <location>
        <begin position="46"/>
        <end position="352"/>
    </location>
</feature>
<sequence>MQNLRKKFPVLNQCIYANTASAGLLSEDLMEWRQGHDLDYLIGGSEMKNKGFAHMPEIKKTVGKFFNCKPENVALVPNFSLGFNLLLEGLPKDKKVLLVNKDYPSVNWPFETRGFDRDYVDADEHMEENIHAKVKSGGVDILALSLVQWVNGVRIDFDFLKKLKKDFPNLMIMADGTQYCGTEPFDFEDSGIDILGTSAYKWLLAGYGNGFYLVKDGVMDQFELKGIGNGSVDNDASKRNSITFCKFLEPGHLDSFNFGSLEFALNFLDEIGLENVEAQLQRLSKRAMSAFSELDLLEPAVVKRKQHSTIFNIKGDEKLFTKLTEENVVASPRGGGIRLSFHFYNTEEEIDVVATLLKRWSSK</sequence>
<dbReference type="EMBL" id="JAFLNM010000003">
    <property type="protein sequence ID" value="MBO0342974.1"/>
    <property type="molecule type" value="Genomic_DNA"/>
</dbReference>
<keyword evidence="3" id="KW-0808">Transferase</keyword>
<comment type="caution">
    <text evidence="3">The sequence shown here is derived from an EMBL/GenBank/DDBJ whole genome shotgun (WGS) entry which is preliminary data.</text>
</comment>
<dbReference type="GO" id="GO:0008483">
    <property type="term" value="F:transaminase activity"/>
    <property type="evidence" value="ECO:0007669"/>
    <property type="project" value="UniProtKB-KW"/>
</dbReference>
<dbReference type="InterPro" id="IPR000192">
    <property type="entry name" value="Aminotrans_V_dom"/>
</dbReference>
<organism evidence="3 4">
    <name type="scientific">Flagellimonas profundi</name>
    <dbReference type="NCBI Taxonomy" id="2915620"/>
    <lineage>
        <taxon>Bacteria</taxon>
        <taxon>Pseudomonadati</taxon>
        <taxon>Bacteroidota</taxon>
        <taxon>Flavobacteriia</taxon>
        <taxon>Flavobacteriales</taxon>
        <taxon>Flavobacteriaceae</taxon>
        <taxon>Flagellimonas</taxon>
    </lineage>
</organism>
<dbReference type="RefSeq" id="WP_207029938.1">
    <property type="nucleotide sequence ID" value="NZ_JAFLNM010000003.1"/>
</dbReference>
<keyword evidence="1" id="KW-0663">Pyridoxal phosphate</keyword>
<dbReference type="PANTHER" id="PTHR43586:SF15">
    <property type="entry name" value="BLR3095 PROTEIN"/>
    <property type="match status" value="1"/>
</dbReference>
<accession>A0ABS3FIK6</accession>
<protein>
    <submittedName>
        <fullName evidence="3">Aminotransferase class V-fold PLP-dependent enzyme</fullName>
    </submittedName>
</protein>
<evidence type="ECO:0000313" key="4">
    <source>
        <dbReference type="Proteomes" id="UP000664807"/>
    </source>
</evidence>